<gene>
    <name evidence="2" type="ORF">PCAR00345_LOCUS10397</name>
</gene>
<name>A0A7S4B8P3_CHRCT</name>
<protein>
    <recommendedName>
        <fullName evidence="3">Phosphatidylinositol-specific phospholipase C X domain-containing protein</fullName>
    </recommendedName>
</protein>
<sequence>MASTPAVHWPPRLLAAAVTLSVVHGQTQRLLGLATDRHDQSASLMDTKLLTLSPFLMAHDAGSGYLGEGLVNAWTKTQSGGLRQQLDCGARAFDARPTMHPKYGLIWHHGIVNIHHRFEMSLVDIMHWCEAHPSELVLLMISQCAGTGCLQAVRAVFAKHNVRDLRECDTLGDLTYADATAQAALPMGGSLLAVTGPPAQSGGVACSVGNYDPSQTCAGFVRRGAQDASSVHACGRSILHENSPLTEPLLTSDEIALLQDCARNGSISKVDKSAAYGCWRTDTFQDVPIGRMLTQLDAAAAAIGNGTRFTQMQALWQESAWSVLAGSVRNSSLLQDESRSGLNSMLEMWLRGKRWSQINFLEVNNICDGGPRLRDALRGLAQQPSP</sequence>
<evidence type="ECO:0000256" key="1">
    <source>
        <dbReference type="SAM" id="SignalP"/>
    </source>
</evidence>
<keyword evidence="1" id="KW-0732">Signal</keyword>
<feature type="signal peptide" evidence="1">
    <location>
        <begin position="1"/>
        <end position="25"/>
    </location>
</feature>
<dbReference type="GO" id="GO:0008081">
    <property type="term" value="F:phosphoric diester hydrolase activity"/>
    <property type="evidence" value="ECO:0007669"/>
    <property type="project" value="InterPro"/>
</dbReference>
<dbReference type="EMBL" id="HBIZ01016739">
    <property type="protein sequence ID" value="CAE0757803.1"/>
    <property type="molecule type" value="Transcribed_RNA"/>
</dbReference>
<dbReference type="InterPro" id="IPR017946">
    <property type="entry name" value="PLC-like_Pdiesterase_TIM-brl"/>
</dbReference>
<organism evidence="2">
    <name type="scientific">Chrysotila carterae</name>
    <name type="common">Marine alga</name>
    <name type="synonym">Syracosphaera carterae</name>
    <dbReference type="NCBI Taxonomy" id="13221"/>
    <lineage>
        <taxon>Eukaryota</taxon>
        <taxon>Haptista</taxon>
        <taxon>Haptophyta</taxon>
        <taxon>Prymnesiophyceae</taxon>
        <taxon>Isochrysidales</taxon>
        <taxon>Isochrysidaceae</taxon>
        <taxon>Chrysotila</taxon>
    </lineage>
</organism>
<reference evidence="2" key="1">
    <citation type="submission" date="2021-01" db="EMBL/GenBank/DDBJ databases">
        <authorList>
            <person name="Corre E."/>
            <person name="Pelletier E."/>
            <person name="Niang G."/>
            <person name="Scheremetjew M."/>
            <person name="Finn R."/>
            <person name="Kale V."/>
            <person name="Holt S."/>
            <person name="Cochrane G."/>
            <person name="Meng A."/>
            <person name="Brown T."/>
            <person name="Cohen L."/>
        </authorList>
    </citation>
    <scope>NUCLEOTIDE SEQUENCE</scope>
    <source>
        <strain evidence="2">CCMP645</strain>
    </source>
</reference>
<dbReference type="SUPFAM" id="SSF51695">
    <property type="entry name" value="PLC-like phosphodiesterases"/>
    <property type="match status" value="1"/>
</dbReference>
<proteinExistence type="predicted"/>
<accession>A0A7S4B8P3</accession>
<dbReference type="GO" id="GO:0006629">
    <property type="term" value="P:lipid metabolic process"/>
    <property type="evidence" value="ECO:0007669"/>
    <property type="project" value="InterPro"/>
</dbReference>
<dbReference type="Gene3D" id="3.20.20.190">
    <property type="entry name" value="Phosphatidylinositol (PI) phosphodiesterase"/>
    <property type="match status" value="1"/>
</dbReference>
<evidence type="ECO:0008006" key="3">
    <source>
        <dbReference type="Google" id="ProtNLM"/>
    </source>
</evidence>
<dbReference type="AlphaFoldDB" id="A0A7S4B8P3"/>
<feature type="chain" id="PRO_5031185521" description="Phosphatidylinositol-specific phospholipase C X domain-containing protein" evidence="1">
    <location>
        <begin position="26"/>
        <end position="386"/>
    </location>
</feature>
<evidence type="ECO:0000313" key="2">
    <source>
        <dbReference type="EMBL" id="CAE0757803.1"/>
    </source>
</evidence>